<name>A0A9W6U205_9STRA</name>
<dbReference type="EMBL" id="BSXW01000512">
    <property type="protein sequence ID" value="GMF24364.1"/>
    <property type="molecule type" value="Genomic_DNA"/>
</dbReference>
<sequence>MWTLAKLHHRLQDREDYHGLGCPDDTVVIRYRLVRTLVTGAKVSVMQRYIFRRFVGEDHTVFIWKTYSEGEGIFAGLLLEETGWVRHQPSDEDGSTVVGVCVRQVPMRFGSSSPSQSEAQEFNSVMQSSLDEDAQAITSTLSRLLLEETLAGIDI</sequence>
<accession>A0A9W6U205</accession>
<dbReference type="AlphaFoldDB" id="A0A9W6U205"/>
<gene>
    <name evidence="1" type="ORF">Plil01_000997300</name>
</gene>
<evidence type="ECO:0000313" key="1">
    <source>
        <dbReference type="EMBL" id="GMF24364.1"/>
    </source>
</evidence>
<dbReference type="OrthoDB" id="127394at2759"/>
<organism evidence="1 2">
    <name type="scientific">Phytophthora lilii</name>
    <dbReference type="NCBI Taxonomy" id="2077276"/>
    <lineage>
        <taxon>Eukaryota</taxon>
        <taxon>Sar</taxon>
        <taxon>Stramenopiles</taxon>
        <taxon>Oomycota</taxon>
        <taxon>Peronosporomycetes</taxon>
        <taxon>Peronosporales</taxon>
        <taxon>Peronosporaceae</taxon>
        <taxon>Phytophthora</taxon>
    </lineage>
</organism>
<dbReference type="Proteomes" id="UP001165083">
    <property type="component" value="Unassembled WGS sequence"/>
</dbReference>
<evidence type="ECO:0000313" key="2">
    <source>
        <dbReference type="Proteomes" id="UP001165083"/>
    </source>
</evidence>
<protein>
    <submittedName>
        <fullName evidence="1">Unnamed protein product</fullName>
    </submittedName>
</protein>
<proteinExistence type="predicted"/>
<reference evidence="1" key="1">
    <citation type="submission" date="2023-04" db="EMBL/GenBank/DDBJ databases">
        <title>Phytophthora lilii NBRC 32176.</title>
        <authorList>
            <person name="Ichikawa N."/>
            <person name="Sato H."/>
            <person name="Tonouchi N."/>
        </authorList>
    </citation>
    <scope>NUCLEOTIDE SEQUENCE</scope>
    <source>
        <strain evidence="1">NBRC 32176</strain>
    </source>
</reference>
<comment type="caution">
    <text evidence="1">The sequence shown here is derived from an EMBL/GenBank/DDBJ whole genome shotgun (WGS) entry which is preliminary data.</text>
</comment>
<keyword evidence="2" id="KW-1185">Reference proteome</keyword>